<gene>
    <name evidence="1" type="ORF">SCFA_790005</name>
</gene>
<sequence>MEFVGLLAPFALVLALGAYAQAAVLRKEVSELKKLINRE</sequence>
<protein>
    <submittedName>
        <fullName evidence="1">Uncharacterized protein</fullName>
    </submittedName>
</protein>
<accession>A0A485M941</accession>
<proteinExistence type="predicted"/>
<reference evidence="1" key="1">
    <citation type="submission" date="2019-03" db="EMBL/GenBank/DDBJ databases">
        <authorList>
            <person name="Hao L."/>
        </authorList>
    </citation>
    <scope>NUCLEOTIDE SEQUENCE</scope>
</reference>
<name>A0A485M941_9ZZZZ</name>
<dbReference type="AlphaFoldDB" id="A0A485M941"/>
<evidence type="ECO:0000313" key="1">
    <source>
        <dbReference type="EMBL" id="VFU19358.1"/>
    </source>
</evidence>
<organism evidence="1">
    <name type="scientific">anaerobic digester metagenome</name>
    <dbReference type="NCBI Taxonomy" id="1263854"/>
    <lineage>
        <taxon>unclassified sequences</taxon>
        <taxon>metagenomes</taxon>
        <taxon>ecological metagenomes</taxon>
    </lineage>
</organism>
<dbReference type="EMBL" id="CAADRN010000382">
    <property type="protein sequence ID" value="VFU19358.1"/>
    <property type="molecule type" value="Genomic_DNA"/>
</dbReference>